<name>A0A2H0BYE7_9BACT</name>
<dbReference type="GO" id="GO:0005886">
    <property type="term" value="C:plasma membrane"/>
    <property type="evidence" value="ECO:0007669"/>
    <property type="project" value="UniProtKB-SubCell"/>
</dbReference>
<dbReference type="Gene3D" id="3.30.1490.480">
    <property type="entry name" value="Endolytic murein transglycosylase"/>
    <property type="match status" value="1"/>
</dbReference>
<sequence length="319" mass="35254">MILKNRLTVATVIALLVVGGLLIWYKESTSPVNQSSQAVIFVVKKGEGVRSIAARLKEEGLIRSPLGFFIIVRLNDIAKGIQAGDFRLSPSMSAREVADGLTHGTIDSWITIPEGWRSGEVAMRISQELGIPEIEFLALAKEGYMFPDTYLIPKEASAEVVLAIFNRNFETKIKEELAAQIANSPYSLHQIITIASIVEREARFANDRPKVASVLLNRLEIGMPLQADATLQYIKGYDEATGKWWPQALSLDKELDSPYNTYLNTGLPPGPIANPGLAAIKAVLNPANTNYIYYVSEADGTTHFSETYDEHLLNIQKYL</sequence>
<dbReference type="GO" id="GO:0008932">
    <property type="term" value="F:lytic endotransglycosylase activity"/>
    <property type="evidence" value="ECO:0007669"/>
    <property type="project" value="UniProtKB-UniRule"/>
</dbReference>
<dbReference type="InterPro" id="IPR003770">
    <property type="entry name" value="MLTG-like"/>
</dbReference>
<organism evidence="8 9">
    <name type="scientific">Candidatus Roizmanbacteria bacterium CG22_combo_CG10-13_8_21_14_all_38_20</name>
    <dbReference type="NCBI Taxonomy" id="1974862"/>
    <lineage>
        <taxon>Bacteria</taxon>
        <taxon>Candidatus Roizmaniibacteriota</taxon>
    </lineage>
</organism>
<evidence type="ECO:0000256" key="5">
    <source>
        <dbReference type="ARBA" id="ARBA00023239"/>
    </source>
</evidence>
<comment type="caution">
    <text evidence="8">The sequence shown here is derived from an EMBL/GenBank/DDBJ whole genome shotgun (WGS) entry which is preliminary data.</text>
</comment>
<comment type="catalytic activity">
    <reaction evidence="7">
        <text>a peptidoglycan chain = a peptidoglycan chain with N-acetyl-1,6-anhydromuramyl-[peptide] at the reducing end + a peptidoglycan chain with N-acetylglucosamine at the non-reducing end.</text>
        <dbReference type="EC" id="4.2.2.29"/>
    </reaction>
</comment>
<evidence type="ECO:0000256" key="1">
    <source>
        <dbReference type="ARBA" id="ARBA00022475"/>
    </source>
</evidence>
<dbReference type="GO" id="GO:0071555">
    <property type="term" value="P:cell wall organization"/>
    <property type="evidence" value="ECO:0007669"/>
    <property type="project" value="UniProtKB-KW"/>
</dbReference>
<dbReference type="EC" id="4.2.2.29" evidence="7"/>
<feature type="site" description="Important for catalytic activity" evidence="7">
    <location>
        <position position="201"/>
    </location>
</feature>
<accession>A0A2H0BYE7</accession>
<dbReference type="GO" id="GO:0009252">
    <property type="term" value="P:peptidoglycan biosynthetic process"/>
    <property type="evidence" value="ECO:0007669"/>
    <property type="project" value="UniProtKB-UniRule"/>
</dbReference>
<evidence type="ECO:0000256" key="6">
    <source>
        <dbReference type="ARBA" id="ARBA00023316"/>
    </source>
</evidence>
<keyword evidence="5 7" id="KW-0456">Lyase</keyword>
<keyword evidence="3 7" id="KW-1133">Transmembrane helix</keyword>
<evidence type="ECO:0000256" key="3">
    <source>
        <dbReference type="ARBA" id="ARBA00022989"/>
    </source>
</evidence>
<dbReference type="NCBIfam" id="TIGR00247">
    <property type="entry name" value="endolytic transglycosylase MltG"/>
    <property type="match status" value="1"/>
</dbReference>
<comment type="subcellular location">
    <subcellularLocation>
        <location evidence="7">Cell membrane</location>
        <topology evidence="7">Single-pass membrane protein</topology>
    </subcellularLocation>
</comment>
<dbReference type="PANTHER" id="PTHR30518:SF2">
    <property type="entry name" value="ENDOLYTIC MUREIN TRANSGLYCOSYLASE"/>
    <property type="match status" value="1"/>
</dbReference>
<dbReference type="Proteomes" id="UP000231246">
    <property type="component" value="Unassembled WGS sequence"/>
</dbReference>
<comment type="similarity">
    <text evidence="7">Belongs to the transglycosylase MltG family.</text>
</comment>
<keyword evidence="4 7" id="KW-0472">Membrane</keyword>
<gene>
    <name evidence="7" type="primary">mltG</name>
    <name evidence="8" type="ORF">COW99_01095</name>
</gene>
<reference evidence="8 9" key="1">
    <citation type="submission" date="2017-09" db="EMBL/GenBank/DDBJ databases">
        <title>Depth-based differentiation of microbial function through sediment-hosted aquifers and enrichment of novel symbionts in the deep terrestrial subsurface.</title>
        <authorList>
            <person name="Probst A.J."/>
            <person name="Ladd B."/>
            <person name="Jarett J.K."/>
            <person name="Geller-Mcgrath D.E."/>
            <person name="Sieber C.M."/>
            <person name="Emerson J.B."/>
            <person name="Anantharaman K."/>
            <person name="Thomas B.C."/>
            <person name="Malmstrom R."/>
            <person name="Stieglmeier M."/>
            <person name="Klingl A."/>
            <person name="Woyke T."/>
            <person name="Ryan C.M."/>
            <person name="Banfield J.F."/>
        </authorList>
    </citation>
    <scope>NUCLEOTIDE SEQUENCE [LARGE SCALE GENOMIC DNA]</scope>
    <source>
        <strain evidence="8">CG22_combo_CG10-13_8_21_14_all_38_20</strain>
    </source>
</reference>
<dbReference type="HAMAP" id="MF_02065">
    <property type="entry name" value="MltG"/>
    <property type="match status" value="1"/>
</dbReference>
<keyword evidence="2 7" id="KW-0812">Transmembrane</keyword>
<keyword evidence="1 7" id="KW-1003">Cell membrane</keyword>
<evidence type="ECO:0000256" key="7">
    <source>
        <dbReference type="HAMAP-Rule" id="MF_02065"/>
    </source>
</evidence>
<evidence type="ECO:0000256" key="4">
    <source>
        <dbReference type="ARBA" id="ARBA00023136"/>
    </source>
</evidence>
<dbReference type="Gene3D" id="3.30.160.60">
    <property type="entry name" value="Classic Zinc Finger"/>
    <property type="match status" value="1"/>
</dbReference>
<evidence type="ECO:0000313" key="9">
    <source>
        <dbReference type="Proteomes" id="UP000231246"/>
    </source>
</evidence>
<dbReference type="AlphaFoldDB" id="A0A2H0BYE7"/>
<dbReference type="EMBL" id="PCTA01000009">
    <property type="protein sequence ID" value="PIP61978.1"/>
    <property type="molecule type" value="Genomic_DNA"/>
</dbReference>
<protein>
    <recommendedName>
        <fullName evidence="7">Endolytic murein transglycosylase</fullName>
        <ecNumber evidence="7">4.2.2.29</ecNumber>
    </recommendedName>
    <alternativeName>
        <fullName evidence="7">Peptidoglycan lytic transglycosylase</fullName>
    </alternativeName>
    <alternativeName>
        <fullName evidence="7">Peptidoglycan polymerization terminase</fullName>
    </alternativeName>
</protein>
<proteinExistence type="inferred from homology"/>
<evidence type="ECO:0000256" key="2">
    <source>
        <dbReference type="ARBA" id="ARBA00022692"/>
    </source>
</evidence>
<evidence type="ECO:0000313" key="8">
    <source>
        <dbReference type="EMBL" id="PIP61978.1"/>
    </source>
</evidence>
<dbReference type="PANTHER" id="PTHR30518">
    <property type="entry name" value="ENDOLYTIC MUREIN TRANSGLYCOSYLASE"/>
    <property type="match status" value="1"/>
</dbReference>
<dbReference type="Pfam" id="PF02618">
    <property type="entry name" value="YceG"/>
    <property type="match status" value="1"/>
</dbReference>
<feature type="transmembrane region" description="Helical" evidence="7">
    <location>
        <begin position="7"/>
        <end position="25"/>
    </location>
</feature>
<keyword evidence="6 7" id="KW-0961">Cell wall biogenesis/degradation</keyword>
<dbReference type="CDD" id="cd08010">
    <property type="entry name" value="MltG_like"/>
    <property type="match status" value="1"/>
</dbReference>
<comment type="function">
    <text evidence="7">Functions as a peptidoglycan terminase that cleaves nascent peptidoglycan strands endolytically to terminate their elongation.</text>
</comment>